<evidence type="ECO:0000256" key="10">
    <source>
        <dbReference type="ARBA" id="ARBA00023136"/>
    </source>
</evidence>
<evidence type="ECO:0000256" key="1">
    <source>
        <dbReference type="ARBA" id="ARBA00004477"/>
    </source>
</evidence>
<accession>A0A915ID70</accession>
<dbReference type="PANTHER" id="PTHR12468">
    <property type="entry name" value="GPI MANNOSYLTRANSFERASE 2"/>
    <property type="match status" value="1"/>
</dbReference>
<evidence type="ECO:0000256" key="2">
    <source>
        <dbReference type="ARBA" id="ARBA00004687"/>
    </source>
</evidence>
<keyword evidence="12" id="KW-1185">Reference proteome</keyword>
<dbReference type="GO" id="GO:0004376">
    <property type="term" value="F:GPI mannosyltransferase activity"/>
    <property type="evidence" value="ECO:0007669"/>
    <property type="project" value="InterPro"/>
</dbReference>
<keyword evidence="10 11" id="KW-0472">Membrane</keyword>
<dbReference type="EC" id="2.4.1.-" evidence="11"/>
<comment type="similarity">
    <text evidence="3 11">Belongs to the PIGV family.</text>
</comment>
<keyword evidence="5 11" id="KW-0328">Glycosyltransferase</keyword>
<keyword evidence="9 11" id="KW-1133">Transmembrane helix</keyword>
<feature type="transmembrane region" description="Helical" evidence="11">
    <location>
        <begin position="391"/>
        <end position="412"/>
    </location>
</feature>
<evidence type="ECO:0000313" key="13">
    <source>
        <dbReference type="WBParaSite" id="nRc.2.0.1.t12139-RA"/>
    </source>
</evidence>
<feature type="transmembrane region" description="Helical" evidence="11">
    <location>
        <begin position="167"/>
        <end position="187"/>
    </location>
</feature>
<keyword evidence="7 11" id="KW-0812">Transmembrane</keyword>
<protein>
    <recommendedName>
        <fullName evidence="11">GPI mannosyltransferase 2</fullName>
        <ecNumber evidence="11">2.4.1.-</ecNumber>
    </recommendedName>
</protein>
<feature type="transmembrane region" description="Helical" evidence="11">
    <location>
        <begin position="418"/>
        <end position="442"/>
    </location>
</feature>
<reference evidence="13" key="1">
    <citation type="submission" date="2022-11" db="UniProtKB">
        <authorList>
            <consortium name="WormBaseParasite"/>
        </authorList>
    </citation>
    <scope>IDENTIFICATION</scope>
</reference>
<evidence type="ECO:0000256" key="9">
    <source>
        <dbReference type="ARBA" id="ARBA00022989"/>
    </source>
</evidence>
<evidence type="ECO:0000256" key="6">
    <source>
        <dbReference type="ARBA" id="ARBA00022679"/>
    </source>
</evidence>
<keyword evidence="4 11" id="KW-0337">GPI-anchor biosynthesis</keyword>
<evidence type="ECO:0000256" key="8">
    <source>
        <dbReference type="ARBA" id="ARBA00022824"/>
    </source>
</evidence>
<feature type="transmembrane region" description="Helical" evidence="11">
    <location>
        <begin position="480"/>
        <end position="505"/>
    </location>
</feature>
<evidence type="ECO:0000256" key="4">
    <source>
        <dbReference type="ARBA" id="ARBA00022502"/>
    </source>
</evidence>
<dbReference type="AlphaFoldDB" id="A0A915ID70"/>
<sequence length="543" mass="62462">MNRSMESTTRKSHNDSFCHLSMITGTPSSINIPIISCCIAFFLQLVSNFIIPDHYADAFRFSTDGEDISDVDKVVRFLFDGFSRWDSQHYFHIASYGYNLERHIAFLPLYPLFLHFGAKFLQLTTFGFLNFYSCLLIVGFAVSNLAFCFSNYVLFNYTLKKFNDKKLAIVTIYLFAFNPAFIFFHTVYTESCYFLFTIIGMSVLDSGNNYANLNFSLSSVIRSNGLLNFGYSAYEILAKIRRRRLFETFSAIFSILLFMSPFFIFQRYLFEIFCSSKPYLDICRNFDPFQYNAVQKKYWDVGFLSYYRLKNIPRFLISSPIVFLSFKSCVYFWRFDDQNWTPKILHLSFLTIYGLLYVNVEILTRFLLSASPLILWYCAFKVQYCIMNSYLLYSIYSGFFGSFASGLGKLTFSNDKHILWAIRTVYVLVFLFFNLGMWFCFTRALKFAGSSIKPVIINASVNFVSTGFIGLIFFGETHSLLWWFGICLILIGTFCLECNSSGFVLHPASSKLYLASGIQCCPASGKLPDRMAVHTSSGAGKAG</sequence>
<keyword evidence="6 11" id="KW-0808">Transferase</keyword>
<evidence type="ECO:0000256" key="7">
    <source>
        <dbReference type="ARBA" id="ARBA00022692"/>
    </source>
</evidence>
<evidence type="ECO:0000256" key="3">
    <source>
        <dbReference type="ARBA" id="ARBA00008698"/>
    </source>
</evidence>
<dbReference type="Proteomes" id="UP000887565">
    <property type="component" value="Unplaced"/>
</dbReference>
<keyword evidence="8 11" id="KW-0256">Endoplasmic reticulum</keyword>
<organism evidence="12 13">
    <name type="scientific">Romanomermis culicivorax</name>
    <name type="common">Nematode worm</name>
    <dbReference type="NCBI Taxonomy" id="13658"/>
    <lineage>
        <taxon>Eukaryota</taxon>
        <taxon>Metazoa</taxon>
        <taxon>Ecdysozoa</taxon>
        <taxon>Nematoda</taxon>
        <taxon>Enoplea</taxon>
        <taxon>Dorylaimia</taxon>
        <taxon>Mermithida</taxon>
        <taxon>Mermithoidea</taxon>
        <taxon>Mermithidae</taxon>
        <taxon>Romanomermis</taxon>
    </lineage>
</organism>
<dbReference type="GO" id="GO:0000009">
    <property type="term" value="F:alpha-1,6-mannosyltransferase activity"/>
    <property type="evidence" value="ECO:0007669"/>
    <property type="project" value="InterPro"/>
</dbReference>
<dbReference type="InterPro" id="IPR007315">
    <property type="entry name" value="PIG-V/Gpi18"/>
</dbReference>
<feature type="transmembrane region" description="Helical" evidence="11">
    <location>
        <begin position="129"/>
        <end position="155"/>
    </location>
</feature>
<feature type="transmembrane region" description="Helical" evidence="11">
    <location>
        <begin position="312"/>
        <end position="333"/>
    </location>
</feature>
<dbReference type="SUPFAM" id="SSF103481">
    <property type="entry name" value="Multidrug resistance efflux transporter EmrE"/>
    <property type="match status" value="1"/>
</dbReference>
<dbReference type="PANTHER" id="PTHR12468:SF2">
    <property type="entry name" value="GPI MANNOSYLTRANSFERASE 2"/>
    <property type="match status" value="1"/>
</dbReference>
<evidence type="ECO:0000256" key="11">
    <source>
        <dbReference type="RuleBase" id="RU363112"/>
    </source>
</evidence>
<feature type="transmembrane region" description="Helical" evidence="11">
    <location>
        <begin position="30"/>
        <end position="51"/>
    </location>
</feature>
<comment type="subcellular location">
    <subcellularLocation>
        <location evidence="1 11">Endoplasmic reticulum membrane</location>
        <topology evidence="1 11">Multi-pass membrane protein</topology>
    </subcellularLocation>
</comment>
<feature type="transmembrane region" description="Helical" evidence="11">
    <location>
        <begin position="454"/>
        <end position="474"/>
    </location>
</feature>
<dbReference type="GO" id="GO:0006506">
    <property type="term" value="P:GPI anchor biosynthetic process"/>
    <property type="evidence" value="ECO:0007669"/>
    <property type="project" value="UniProtKB-KW"/>
</dbReference>
<evidence type="ECO:0000313" key="12">
    <source>
        <dbReference type="Proteomes" id="UP000887565"/>
    </source>
</evidence>
<dbReference type="GO" id="GO:0005789">
    <property type="term" value="C:endoplasmic reticulum membrane"/>
    <property type="evidence" value="ECO:0007669"/>
    <property type="project" value="UniProtKB-SubCell"/>
</dbReference>
<dbReference type="InterPro" id="IPR037185">
    <property type="entry name" value="EmrE-like"/>
</dbReference>
<name>A0A915ID70_ROMCU</name>
<feature type="transmembrane region" description="Helical" evidence="11">
    <location>
        <begin position="249"/>
        <end position="270"/>
    </location>
</feature>
<comment type="pathway">
    <text evidence="2 11">Glycolipid biosynthesis; glycosylphosphatidylinositol-anchor biosynthesis.</text>
</comment>
<dbReference type="Pfam" id="PF04188">
    <property type="entry name" value="Mannosyl_trans2"/>
    <property type="match status" value="1"/>
</dbReference>
<dbReference type="GO" id="GO:0031501">
    <property type="term" value="C:mannosyltransferase complex"/>
    <property type="evidence" value="ECO:0007669"/>
    <property type="project" value="TreeGrafter"/>
</dbReference>
<proteinExistence type="inferred from homology"/>
<comment type="function">
    <text evidence="11">Mannosyltransferase involved in glycosylphosphatidylinositol-anchor biosynthesis.</text>
</comment>
<evidence type="ECO:0000256" key="5">
    <source>
        <dbReference type="ARBA" id="ARBA00022676"/>
    </source>
</evidence>
<dbReference type="WBParaSite" id="nRc.2.0.1.t12139-RA">
    <property type="protein sequence ID" value="nRc.2.0.1.t12139-RA"/>
    <property type="gene ID" value="nRc.2.0.1.g12139"/>
</dbReference>